<feature type="region of interest" description="Disordered" evidence="5">
    <location>
        <begin position="127"/>
        <end position="169"/>
    </location>
</feature>
<evidence type="ECO:0000313" key="7">
    <source>
        <dbReference type="EMBL" id="GAC76571.1"/>
    </source>
</evidence>
<dbReference type="Proteomes" id="UP000011976">
    <property type="component" value="Unassembled WGS sequence"/>
</dbReference>
<dbReference type="PANTHER" id="PTHR46423:SF1">
    <property type="entry name" value="RNA POLYMERASE II-ASSOCIATED PROTEIN 3"/>
    <property type="match status" value="1"/>
</dbReference>
<dbReference type="SMART" id="SM00028">
    <property type="entry name" value="TPR"/>
    <property type="match status" value="3"/>
</dbReference>
<dbReference type="STRING" id="1151754.M9LSB5"/>
<dbReference type="GO" id="GO:0101031">
    <property type="term" value="C:protein folding chaperone complex"/>
    <property type="evidence" value="ECO:0007669"/>
    <property type="project" value="TreeGrafter"/>
</dbReference>
<evidence type="ECO:0000256" key="4">
    <source>
        <dbReference type="ARBA" id="ARBA00040133"/>
    </source>
</evidence>
<organism evidence="7 8">
    <name type="scientific">Pseudozyma antarctica (strain T-34)</name>
    <name type="common">Yeast</name>
    <name type="synonym">Candida antarctica</name>
    <dbReference type="NCBI Taxonomy" id="1151754"/>
    <lineage>
        <taxon>Eukaryota</taxon>
        <taxon>Fungi</taxon>
        <taxon>Dikarya</taxon>
        <taxon>Basidiomycota</taxon>
        <taxon>Ustilaginomycotina</taxon>
        <taxon>Ustilaginomycetes</taxon>
        <taxon>Ustilaginales</taxon>
        <taxon>Ustilaginaceae</taxon>
        <taxon>Moesziomyces</taxon>
    </lineage>
</organism>
<dbReference type="OrthoDB" id="629492at2759"/>
<dbReference type="Pfam" id="PF13877">
    <property type="entry name" value="RPAP3_C"/>
    <property type="match status" value="1"/>
</dbReference>
<feature type="compositionally biased region" description="Polar residues" evidence="5">
    <location>
        <begin position="271"/>
        <end position="292"/>
    </location>
</feature>
<dbReference type="InterPro" id="IPR011990">
    <property type="entry name" value="TPR-like_helical_dom_sf"/>
</dbReference>
<feature type="compositionally biased region" description="Polar residues" evidence="5">
    <location>
        <begin position="225"/>
        <end position="235"/>
    </location>
</feature>
<gene>
    <name evidence="7" type="ORF">PANT_22c00091</name>
</gene>
<dbReference type="EMBL" id="DF196788">
    <property type="protein sequence ID" value="GAC76571.1"/>
    <property type="molecule type" value="Genomic_DNA"/>
</dbReference>
<dbReference type="PANTHER" id="PTHR46423">
    <property type="entry name" value="RNA POLYMERASE II-ASSOCIATED PROTEIN 3"/>
    <property type="match status" value="1"/>
</dbReference>
<evidence type="ECO:0000256" key="1">
    <source>
        <dbReference type="ARBA" id="ARBA00022737"/>
    </source>
</evidence>
<keyword evidence="2" id="KW-0802">TPR repeat</keyword>
<evidence type="ECO:0000259" key="6">
    <source>
        <dbReference type="Pfam" id="PF13877"/>
    </source>
</evidence>
<dbReference type="AlphaFoldDB" id="M9LSB5"/>
<evidence type="ECO:0000256" key="2">
    <source>
        <dbReference type="ARBA" id="ARBA00022803"/>
    </source>
</evidence>
<dbReference type="InterPro" id="IPR051966">
    <property type="entry name" value="RPAP3"/>
</dbReference>
<reference evidence="8" key="1">
    <citation type="journal article" date="2013" name="Genome Announc.">
        <title>Genome sequence of the basidiomycetous yeast Pseudozyma antarctica T-34, a producer of the glycolipid biosurfactants mannosylerythritol lipids.</title>
        <authorList>
            <person name="Morita T."/>
            <person name="Koike H."/>
            <person name="Koyama Y."/>
            <person name="Hagiwara H."/>
            <person name="Ito E."/>
            <person name="Fukuoka T."/>
            <person name="Imura T."/>
            <person name="Machida M."/>
            <person name="Kitamoto D."/>
        </authorList>
    </citation>
    <scope>NUCLEOTIDE SEQUENCE [LARGE SCALE GENOMIC DNA]</scope>
    <source>
        <strain evidence="8">T-34</strain>
    </source>
</reference>
<dbReference type="SUPFAM" id="SSF48452">
    <property type="entry name" value="TPR-like"/>
    <property type="match status" value="1"/>
</dbReference>
<dbReference type="InterPro" id="IPR025986">
    <property type="entry name" value="RPAP3-like_C"/>
</dbReference>
<sequence>MERSMDKAKALAEKQKGNDAFAKKQWAEAIGFYSAARLADASEPTIPLNRAMAYLKLSKFLDAERDCTTALELSPNNVKALYRRATARMGADKFEAAREDYNNVLRLDAGNAEAKAGLAKANEALERAKKRRTEPIDLPTVAPEGSSANSAAHANGFDLGPANGGTAQIDSNSSVEAARKFLQQVGMSDGPEEQDSGSKLASSAGNVPSKFPGETGGLLREVTTRRTANPATAEQDTQRDSSSTTTVAAPTSSSGSVSQKTASALSFGAGPSQQPARVTQPQTLSASTSNPGKLSAIEFQRRWKNRSERLQLLSTVDIDSIPGMIDAMLEPELVAEVLETLAQGHRSSPQDKKLQGTVTDVLEVIPRCKRFGMTVAMLDESEKAHAAYLVDAVGRSELKSVWELN</sequence>
<dbReference type="InterPro" id="IPR019734">
    <property type="entry name" value="TPR_rpt"/>
</dbReference>
<proteinExistence type="inferred from homology"/>
<name>M9LSB5_PSEA3</name>
<feature type="compositionally biased region" description="Polar residues" evidence="5">
    <location>
        <begin position="197"/>
        <end position="206"/>
    </location>
</feature>
<evidence type="ECO:0000256" key="5">
    <source>
        <dbReference type="SAM" id="MobiDB-lite"/>
    </source>
</evidence>
<feature type="domain" description="RNA-polymerase II-associated protein 3-like C-terminal" evidence="6">
    <location>
        <begin position="295"/>
        <end position="383"/>
    </location>
</feature>
<dbReference type="Gene3D" id="1.25.40.10">
    <property type="entry name" value="Tetratricopeptide repeat domain"/>
    <property type="match status" value="1"/>
</dbReference>
<feature type="compositionally biased region" description="Low complexity" evidence="5">
    <location>
        <begin position="146"/>
        <end position="155"/>
    </location>
</feature>
<protein>
    <recommendedName>
        <fullName evidence="4">RNA polymerase II-associated protein 3</fullName>
    </recommendedName>
</protein>
<feature type="region of interest" description="Disordered" evidence="5">
    <location>
        <begin position="187"/>
        <end position="292"/>
    </location>
</feature>
<accession>M9LSB5</accession>
<feature type="compositionally biased region" description="Low complexity" evidence="5">
    <location>
        <begin position="241"/>
        <end position="258"/>
    </location>
</feature>
<evidence type="ECO:0000313" key="8">
    <source>
        <dbReference type="Proteomes" id="UP000011976"/>
    </source>
</evidence>
<keyword evidence="1" id="KW-0677">Repeat</keyword>
<comment type="similarity">
    <text evidence="3">Belongs to the RPAP3 family.</text>
</comment>
<evidence type="ECO:0000256" key="3">
    <source>
        <dbReference type="ARBA" id="ARBA00038275"/>
    </source>
</evidence>